<feature type="binding site" evidence="17">
    <location>
        <position position="11"/>
    </location>
    <ligand>
        <name>Mg(2+)</name>
        <dbReference type="ChEBI" id="CHEBI:18420"/>
    </ligand>
</feature>
<dbReference type="InterPro" id="IPR006543">
    <property type="entry name" value="Histidinol-phos"/>
</dbReference>
<dbReference type="Gene3D" id="3.40.50.1000">
    <property type="entry name" value="HAD superfamily/HAD-like"/>
    <property type="match status" value="1"/>
</dbReference>
<comment type="subcellular location">
    <subcellularLocation>
        <location evidence="4 14">Cytoplasm</location>
    </subcellularLocation>
</comment>
<feature type="site" description="Contributes to substrate recognition" evidence="16">
    <location>
        <position position="102"/>
    </location>
</feature>
<evidence type="ECO:0000256" key="14">
    <source>
        <dbReference type="PIRNR" id="PIRNR004682"/>
    </source>
</evidence>
<dbReference type="InterPro" id="IPR006549">
    <property type="entry name" value="HAD-SF_hydro_IIIA"/>
</dbReference>
<evidence type="ECO:0000256" key="2">
    <source>
        <dbReference type="ARBA" id="ARBA00001946"/>
    </source>
</evidence>
<evidence type="ECO:0000313" key="18">
    <source>
        <dbReference type="EMBL" id="NQV64360.1"/>
    </source>
</evidence>
<dbReference type="EC" id="3.1.3.-" evidence="14"/>
<keyword evidence="12 14" id="KW-0119">Carbohydrate metabolism</keyword>
<sequence>MADSIIVLDRDGVINIDSPDYIKSAEEWIPLPGSIAAIASLYRTGHKIYVATNQAGLARKRFSLADLEAMHAKLHRLVNEAGGQIERVFYCPHHPDAECECRKPRPGMLQQIRQYHSRPIASLTFVGDSVKDIDAAIAGDCEPVLVLTGNGEATRAVMNQRALAIPVYSDLAAFAKARINAGPSSAR</sequence>
<dbReference type="PIRSF" id="PIRSF004682">
    <property type="entry name" value="GmhB"/>
    <property type="match status" value="1"/>
</dbReference>
<reference evidence="18" key="1">
    <citation type="submission" date="2020-05" db="EMBL/GenBank/DDBJ databases">
        <title>Sulfur intermediates as new biogeochemical hubs in an aquatic model microbial ecosystem.</title>
        <authorList>
            <person name="Vigneron A."/>
        </authorList>
    </citation>
    <scope>NUCLEOTIDE SEQUENCE</scope>
    <source>
        <strain evidence="18">Bin.250</strain>
    </source>
</reference>
<dbReference type="PANTHER" id="PTHR42891">
    <property type="entry name" value="D-GLYCERO-BETA-D-MANNO-HEPTOSE-1,7-BISPHOSPHATE 7-PHOSPHATASE"/>
    <property type="match status" value="1"/>
</dbReference>
<dbReference type="PANTHER" id="PTHR42891:SF1">
    <property type="entry name" value="D-GLYCERO-BETA-D-MANNO-HEPTOSE-1,7-BISPHOSPHATE 7-PHOSPHATASE"/>
    <property type="match status" value="1"/>
</dbReference>
<evidence type="ECO:0000256" key="8">
    <source>
        <dbReference type="ARBA" id="ARBA00022723"/>
    </source>
</evidence>
<evidence type="ECO:0000256" key="13">
    <source>
        <dbReference type="ARBA" id="ARBA00061616"/>
    </source>
</evidence>
<dbReference type="InterPro" id="IPR023214">
    <property type="entry name" value="HAD_sf"/>
</dbReference>
<evidence type="ECO:0000256" key="16">
    <source>
        <dbReference type="PIRSR" id="PIRSR004682-3"/>
    </source>
</evidence>
<feature type="active site" description="Nucleophile" evidence="15">
    <location>
        <position position="9"/>
    </location>
</feature>
<evidence type="ECO:0000256" key="9">
    <source>
        <dbReference type="ARBA" id="ARBA00022801"/>
    </source>
</evidence>
<organism evidence="18 19">
    <name type="scientific">SAR86 cluster bacterium</name>
    <dbReference type="NCBI Taxonomy" id="2030880"/>
    <lineage>
        <taxon>Bacteria</taxon>
        <taxon>Pseudomonadati</taxon>
        <taxon>Pseudomonadota</taxon>
        <taxon>Gammaproteobacteria</taxon>
        <taxon>SAR86 cluster</taxon>
    </lineage>
</organism>
<feature type="site" description="Stabilizes the phosphoryl group" evidence="16">
    <location>
        <position position="103"/>
    </location>
</feature>
<evidence type="ECO:0000256" key="12">
    <source>
        <dbReference type="ARBA" id="ARBA00023277"/>
    </source>
</evidence>
<accession>A0A972VXU8</accession>
<dbReference type="Pfam" id="PF13242">
    <property type="entry name" value="Hydrolase_like"/>
    <property type="match status" value="1"/>
</dbReference>
<dbReference type="GO" id="GO:0005975">
    <property type="term" value="P:carbohydrate metabolic process"/>
    <property type="evidence" value="ECO:0007669"/>
    <property type="project" value="InterPro"/>
</dbReference>
<dbReference type="NCBIfam" id="TIGR01656">
    <property type="entry name" value="Histidinol-ppas"/>
    <property type="match status" value="1"/>
</dbReference>
<dbReference type="GO" id="GO:0034200">
    <property type="term" value="F:D-glycero-beta-D-manno-heptose 1,7-bisphosphate 7-phosphatase activity"/>
    <property type="evidence" value="ECO:0007669"/>
    <property type="project" value="UniProtKB-EC"/>
</dbReference>
<comment type="caution">
    <text evidence="18">The sequence shown here is derived from an EMBL/GenBank/DDBJ whole genome shotgun (WGS) entry which is preliminary data.</text>
</comment>
<feature type="active site" description="Nucleophile" evidence="15">
    <location>
        <position position="11"/>
    </location>
</feature>
<keyword evidence="7 14" id="KW-0963">Cytoplasm</keyword>
<proteinExistence type="inferred from homology"/>
<dbReference type="EMBL" id="JABMOJ010000116">
    <property type="protein sequence ID" value="NQV64360.1"/>
    <property type="molecule type" value="Genomic_DNA"/>
</dbReference>
<evidence type="ECO:0000256" key="3">
    <source>
        <dbReference type="ARBA" id="ARBA00001947"/>
    </source>
</evidence>
<feature type="binding site" evidence="17">
    <location>
        <position position="9"/>
    </location>
    <ligand>
        <name>Mg(2+)</name>
        <dbReference type="ChEBI" id="CHEBI:18420"/>
    </ligand>
</feature>
<evidence type="ECO:0000256" key="15">
    <source>
        <dbReference type="PIRSR" id="PIRSR004682-1"/>
    </source>
</evidence>
<comment type="cofactor">
    <cofactor evidence="3 17">
        <name>Zn(2+)</name>
        <dbReference type="ChEBI" id="CHEBI:29105"/>
    </cofactor>
</comment>
<comment type="pathway">
    <text evidence="5">Nucleotide-sugar biosynthesis; ADP-L-glycero-beta-D-manno-heptose biosynthesis; ADP-L-glycero-beta-D-manno-heptose from D-glycero-beta-D-manno-heptose 7-phosphate: step 2/4.</text>
</comment>
<keyword evidence="11 17" id="KW-0460">Magnesium</keyword>
<dbReference type="InterPro" id="IPR036412">
    <property type="entry name" value="HAD-like_sf"/>
</dbReference>
<dbReference type="SUPFAM" id="SSF56784">
    <property type="entry name" value="HAD-like"/>
    <property type="match status" value="1"/>
</dbReference>
<feature type="binding site" evidence="17">
    <location>
        <position position="93"/>
    </location>
    <ligand>
        <name>Zn(2+)</name>
        <dbReference type="ChEBI" id="CHEBI:29105"/>
    </ligand>
</feature>
<dbReference type="CDD" id="cd07503">
    <property type="entry name" value="HAD_HisB-N"/>
    <property type="match status" value="1"/>
</dbReference>
<evidence type="ECO:0000256" key="4">
    <source>
        <dbReference type="ARBA" id="ARBA00004496"/>
    </source>
</evidence>
<evidence type="ECO:0000256" key="10">
    <source>
        <dbReference type="ARBA" id="ARBA00022833"/>
    </source>
</evidence>
<keyword evidence="9 14" id="KW-0378">Hydrolase</keyword>
<gene>
    <name evidence="18" type="primary">gmhB</name>
    <name evidence="18" type="ORF">HQ497_03250</name>
</gene>
<feature type="site" description="Stabilizes the phosphoryl group" evidence="16">
    <location>
        <position position="52"/>
    </location>
</feature>
<name>A0A972VXU8_9GAMM</name>
<dbReference type="InterPro" id="IPR004446">
    <property type="entry name" value="Heptose_bisP_phosphatase"/>
</dbReference>
<feature type="binding site" evidence="17">
    <location>
        <position position="99"/>
    </location>
    <ligand>
        <name>Zn(2+)</name>
        <dbReference type="ChEBI" id="CHEBI:29105"/>
    </ligand>
</feature>
<keyword evidence="8 17" id="KW-0479">Metal-binding</keyword>
<evidence type="ECO:0000256" key="6">
    <source>
        <dbReference type="ARBA" id="ARBA00011245"/>
    </source>
</evidence>
<evidence type="ECO:0000256" key="17">
    <source>
        <dbReference type="PIRSR" id="PIRSR004682-4"/>
    </source>
</evidence>
<comment type="cofactor">
    <cofactor evidence="2 17">
        <name>Mg(2+)</name>
        <dbReference type="ChEBI" id="CHEBI:18420"/>
    </cofactor>
</comment>
<keyword evidence="10 17" id="KW-0862">Zinc</keyword>
<dbReference type="AlphaFoldDB" id="A0A972VXU8"/>
<dbReference type="GO" id="GO:0005737">
    <property type="term" value="C:cytoplasm"/>
    <property type="evidence" value="ECO:0007669"/>
    <property type="project" value="UniProtKB-SubCell"/>
</dbReference>
<comment type="subunit">
    <text evidence="6">Monomer.</text>
</comment>
<dbReference type="Proteomes" id="UP000754644">
    <property type="component" value="Unassembled WGS sequence"/>
</dbReference>
<evidence type="ECO:0000313" key="19">
    <source>
        <dbReference type="Proteomes" id="UP000754644"/>
    </source>
</evidence>
<feature type="binding site" evidence="17">
    <location>
        <position position="101"/>
    </location>
    <ligand>
        <name>Zn(2+)</name>
        <dbReference type="ChEBI" id="CHEBI:29105"/>
    </ligand>
</feature>
<evidence type="ECO:0000256" key="5">
    <source>
        <dbReference type="ARBA" id="ARBA00004708"/>
    </source>
</evidence>
<comment type="similarity">
    <text evidence="13 14">Belongs to the gmhB family.</text>
</comment>
<dbReference type="NCBIfam" id="NF006506">
    <property type="entry name" value="PRK08942.1"/>
    <property type="match status" value="1"/>
</dbReference>
<evidence type="ECO:0000256" key="7">
    <source>
        <dbReference type="ARBA" id="ARBA00022490"/>
    </source>
</evidence>
<feature type="binding site" evidence="17">
    <location>
        <position position="128"/>
    </location>
    <ligand>
        <name>Mg(2+)</name>
        <dbReference type="ChEBI" id="CHEBI:18420"/>
    </ligand>
</feature>
<evidence type="ECO:0000256" key="11">
    <source>
        <dbReference type="ARBA" id="ARBA00022842"/>
    </source>
</evidence>
<comment type="catalytic activity">
    <reaction evidence="1">
        <text>D-glycero-beta-D-manno-heptose 1,7-bisphosphate + H2O = D-glycero-beta-D-manno-heptose 1-phosphate + phosphate</text>
        <dbReference type="Rhea" id="RHEA:28518"/>
        <dbReference type="ChEBI" id="CHEBI:15377"/>
        <dbReference type="ChEBI" id="CHEBI:43474"/>
        <dbReference type="ChEBI" id="CHEBI:60208"/>
        <dbReference type="ChEBI" id="CHEBI:61593"/>
        <dbReference type="EC" id="3.1.3.82"/>
    </reaction>
</comment>
<dbReference type="NCBIfam" id="TIGR01662">
    <property type="entry name" value="HAD-SF-IIIA"/>
    <property type="match status" value="1"/>
</dbReference>
<evidence type="ECO:0000256" key="1">
    <source>
        <dbReference type="ARBA" id="ARBA00001226"/>
    </source>
</evidence>
<dbReference type="FunFam" id="3.40.50.1000:FF:000168">
    <property type="entry name" value="D,D-heptose 1,7-bisphosphate phosphatase"/>
    <property type="match status" value="1"/>
</dbReference>
<protein>
    <recommendedName>
        <fullName evidence="14">D,D-heptose 1,7-bisphosphate phosphatase</fullName>
        <ecNumber evidence="14">3.1.3.-</ecNumber>
    </recommendedName>
</protein>
<dbReference type="GO" id="GO:0046872">
    <property type="term" value="F:metal ion binding"/>
    <property type="evidence" value="ECO:0007669"/>
    <property type="project" value="UniProtKB-KW"/>
</dbReference>
<feature type="binding site" evidence="17">
    <location>
        <position position="91"/>
    </location>
    <ligand>
        <name>Zn(2+)</name>
        <dbReference type="ChEBI" id="CHEBI:29105"/>
    </ligand>
</feature>